<feature type="region of interest" description="Disordered" evidence="4">
    <location>
        <begin position="1"/>
        <end position="25"/>
    </location>
</feature>
<evidence type="ECO:0000313" key="5">
    <source>
        <dbReference type="EMBL" id="KAJ8764476.1"/>
    </source>
</evidence>
<dbReference type="InterPro" id="IPR008545">
    <property type="entry name" value="Web"/>
</dbReference>
<dbReference type="EMBL" id="JAIWQS010000005">
    <property type="protein sequence ID" value="KAJ8764476.1"/>
    <property type="molecule type" value="Genomic_DNA"/>
</dbReference>
<dbReference type="GO" id="GO:0009904">
    <property type="term" value="P:chloroplast accumulation movement"/>
    <property type="evidence" value="ECO:0007669"/>
    <property type="project" value="TreeGrafter"/>
</dbReference>
<dbReference type="GO" id="GO:0005829">
    <property type="term" value="C:cytosol"/>
    <property type="evidence" value="ECO:0007669"/>
    <property type="project" value="TreeGrafter"/>
</dbReference>
<protein>
    <submittedName>
        <fullName evidence="5">Uncharacterized protein</fullName>
    </submittedName>
</protein>
<feature type="region of interest" description="Disordered" evidence="4">
    <location>
        <begin position="284"/>
        <end position="322"/>
    </location>
</feature>
<proteinExistence type="inferred from homology"/>
<evidence type="ECO:0000256" key="2">
    <source>
        <dbReference type="ARBA" id="ARBA00023054"/>
    </source>
</evidence>
<name>A0AAV8TDJ4_9ROSI</name>
<sequence length="342" mass="39146">MEPSPGERKESYMSETRESSELYHGDTLQAKMVELIGTREELKQAKDSATESWLDSRPVIDELERLQSGLASAKNRTSMSNIVISELESQLEAIGREVRTKKEEELKATKLINELTQALDQEDEELQNIKGLRDEERRDRSKLKLVLKMKRQTLRTLQLTLRATRIETEAFGASAGEATRHINSAETENDVIELSQEEYYALTKRAKDEEALAEWRIDVSMEQKLAAEASRNLILSRLRGLHSNGSSIRTINEDKLTEDDREDAIVEEEENDFKEEIEAVMLKTQNRSSSVSDGRKTSRKSSINSSRSHNKKRLLKKKKKKKASIFGQIKSFLVRSISKLFK</sequence>
<evidence type="ECO:0000313" key="6">
    <source>
        <dbReference type="Proteomes" id="UP001159364"/>
    </source>
</evidence>
<comment type="similarity">
    <text evidence="1">Belongs to the WEB family.</text>
</comment>
<feature type="coiled-coil region" evidence="3">
    <location>
        <begin position="84"/>
        <end position="139"/>
    </location>
</feature>
<dbReference type="GO" id="GO:0009903">
    <property type="term" value="P:chloroplast avoidance movement"/>
    <property type="evidence" value="ECO:0007669"/>
    <property type="project" value="TreeGrafter"/>
</dbReference>
<organism evidence="5 6">
    <name type="scientific">Erythroxylum novogranatense</name>
    <dbReference type="NCBI Taxonomy" id="1862640"/>
    <lineage>
        <taxon>Eukaryota</taxon>
        <taxon>Viridiplantae</taxon>
        <taxon>Streptophyta</taxon>
        <taxon>Embryophyta</taxon>
        <taxon>Tracheophyta</taxon>
        <taxon>Spermatophyta</taxon>
        <taxon>Magnoliopsida</taxon>
        <taxon>eudicotyledons</taxon>
        <taxon>Gunneridae</taxon>
        <taxon>Pentapetalae</taxon>
        <taxon>rosids</taxon>
        <taxon>fabids</taxon>
        <taxon>Malpighiales</taxon>
        <taxon>Erythroxylaceae</taxon>
        <taxon>Erythroxylum</taxon>
    </lineage>
</organism>
<keyword evidence="2 3" id="KW-0175">Coiled coil</keyword>
<dbReference type="Proteomes" id="UP001159364">
    <property type="component" value="Linkage Group LG05"/>
</dbReference>
<dbReference type="PANTHER" id="PTHR32054:SF70">
    <property type="entry name" value="OS07G0620100 PROTEIN"/>
    <property type="match status" value="1"/>
</dbReference>
<feature type="compositionally biased region" description="Basic residues" evidence="4">
    <location>
        <begin position="308"/>
        <end position="322"/>
    </location>
</feature>
<gene>
    <name evidence="5" type="ORF">K2173_006216</name>
</gene>
<feature type="compositionally biased region" description="Basic and acidic residues" evidence="4">
    <location>
        <begin position="1"/>
        <end position="24"/>
    </location>
</feature>
<evidence type="ECO:0000256" key="3">
    <source>
        <dbReference type="SAM" id="Coils"/>
    </source>
</evidence>
<keyword evidence="6" id="KW-1185">Reference proteome</keyword>
<evidence type="ECO:0000256" key="4">
    <source>
        <dbReference type="SAM" id="MobiDB-lite"/>
    </source>
</evidence>
<accession>A0AAV8TDJ4</accession>
<dbReference type="Pfam" id="PF05701">
    <property type="entry name" value="WEMBL"/>
    <property type="match status" value="1"/>
</dbReference>
<evidence type="ECO:0000256" key="1">
    <source>
        <dbReference type="ARBA" id="ARBA00005485"/>
    </source>
</evidence>
<dbReference type="AlphaFoldDB" id="A0AAV8TDJ4"/>
<dbReference type="PANTHER" id="PTHR32054">
    <property type="entry name" value="HEAVY CHAIN, PUTATIVE, EXPRESSED-RELATED-RELATED"/>
    <property type="match status" value="1"/>
</dbReference>
<comment type="caution">
    <text evidence="5">The sequence shown here is derived from an EMBL/GenBank/DDBJ whole genome shotgun (WGS) entry which is preliminary data.</text>
</comment>
<reference evidence="5 6" key="1">
    <citation type="submission" date="2021-09" db="EMBL/GenBank/DDBJ databases">
        <title>Genomic insights and catalytic innovation underlie evolution of tropane alkaloids biosynthesis.</title>
        <authorList>
            <person name="Wang Y.-J."/>
            <person name="Tian T."/>
            <person name="Huang J.-P."/>
            <person name="Huang S.-X."/>
        </authorList>
    </citation>
    <scope>NUCLEOTIDE SEQUENCE [LARGE SCALE GENOMIC DNA]</scope>
    <source>
        <strain evidence="5">KIB-2018</strain>
        <tissue evidence="5">Leaf</tissue>
    </source>
</reference>